<feature type="compositionally biased region" description="Polar residues" evidence="1">
    <location>
        <begin position="652"/>
        <end position="663"/>
    </location>
</feature>
<dbReference type="EMBL" id="LGTL01000021">
    <property type="protein sequence ID" value="KPA76219.1"/>
    <property type="molecule type" value="Genomic_DNA"/>
</dbReference>
<feature type="compositionally biased region" description="Low complexity" evidence="1">
    <location>
        <begin position="866"/>
        <end position="876"/>
    </location>
</feature>
<gene>
    <name evidence="2" type="ORF">ABB37_07967</name>
</gene>
<feature type="compositionally biased region" description="Low complexity" evidence="1">
    <location>
        <begin position="450"/>
        <end position="461"/>
    </location>
</feature>
<reference evidence="2 3" key="1">
    <citation type="submission" date="2015-07" db="EMBL/GenBank/DDBJ databases">
        <title>High-quality genome of monoxenous trypanosomatid Leptomonas pyrrhocoris.</title>
        <authorList>
            <person name="Flegontov P."/>
            <person name="Butenko A."/>
            <person name="Firsov S."/>
            <person name="Vlcek C."/>
            <person name="Logacheva M.D."/>
            <person name="Field M."/>
            <person name="Filatov D."/>
            <person name="Flegontova O."/>
            <person name="Gerasimov E."/>
            <person name="Jackson A.P."/>
            <person name="Kelly S."/>
            <person name="Opperdoes F."/>
            <person name="O'Reilly A."/>
            <person name="Votypka J."/>
            <person name="Yurchenko V."/>
            <person name="Lukes J."/>
        </authorList>
    </citation>
    <scope>NUCLEOTIDE SEQUENCE [LARGE SCALE GENOMIC DNA]</scope>
    <source>
        <strain evidence="2">H10</strain>
    </source>
</reference>
<sequence length="876" mass="91998">MSFRRPPSKRRSSAYVEFAEVGAEVVSESNFAVPGKSSPLEDAPPTPDAASKTGYTSSGESNGGNAGEEPKRVGSPDGPRRRATVHIDDGGIVPESTSPSASLQQIRRPSLGRRRSLSMSGVNNLRPGSQFHTVELTKEYIQSIAEAHGVSPEHVRDVALAAQGDTDLMLAILQSEVEERLASPNSVDALHYGTHDVVQRLLEFLELPPSWKGEVIRTLNATNGDAQEAAGLLAQKAGQRSTQLPNTIVASQQQALTDMEAQELPLLLLRLGQSPGGATQALQAEFPERPEEEIRTALRLTDGNVEHARTFLRQDRAANRNLTRDEMDNVFARVAATGGARPRPDHKKQIEAAYHKLNGAIGARASLADLTSTSPGLGDDTVTTSLSPQEFRQLRDNAVAAPNRERQASRSNLLAASPAVSPARDASSSSTSGAISVAPRTSYPFHRADGASQDAAAADGGVTKSSTSPAVRRARRPSLSKDAADVPTRLATRVELSPTAHARGSGPSSSSNNASSSNLPGSEAGSSPNVPPDGTSNTNSRPCPHAPATVVAPRRGSVAAVNQNQRSSNATNGDTRSSAVPLDSRGVSGKAAPSTGAAGHLTSSYTPGLSEAGAAGQQGERPQNSPHTESLLNDVLRRASQPHGDVGRQRRASASNSLESDATGSGEAVAPTAPKGMPPPPPPVSSSGGASAPSARLPPTPPPPPPASSGFSSHGPAPPAGLPPPPPPPPSSPSTSGAPAPSPPVGLPLRRRRPRKEPRRRPGYHRRDRARPLREVVRDRHPRRRPSAEHPLLRHRLHRASAGQVGLRHRRHRHPRLGRRAGRARPLPPRTPARRARCPSTAPSATPSVSLARSPAARCSPTMRASSWRSSSQSGS</sequence>
<feature type="compositionally biased region" description="Basic and acidic residues" evidence="1">
    <location>
        <begin position="770"/>
        <end position="779"/>
    </location>
</feature>
<evidence type="ECO:0000313" key="2">
    <source>
        <dbReference type="EMBL" id="KPA76219.1"/>
    </source>
</evidence>
<organism evidence="2 3">
    <name type="scientific">Leptomonas pyrrhocoris</name>
    <name type="common">Firebug parasite</name>
    <dbReference type="NCBI Taxonomy" id="157538"/>
    <lineage>
        <taxon>Eukaryota</taxon>
        <taxon>Discoba</taxon>
        <taxon>Euglenozoa</taxon>
        <taxon>Kinetoplastea</taxon>
        <taxon>Metakinetoplastina</taxon>
        <taxon>Trypanosomatida</taxon>
        <taxon>Trypanosomatidae</taxon>
        <taxon>Leishmaniinae</taxon>
        <taxon>Leptomonas</taxon>
    </lineage>
</organism>
<evidence type="ECO:0000256" key="1">
    <source>
        <dbReference type="SAM" id="MobiDB-lite"/>
    </source>
</evidence>
<feature type="compositionally biased region" description="Pro residues" evidence="1">
    <location>
        <begin position="696"/>
        <end position="707"/>
    </location>
</feature>
<accession>A0A0M9FUI0</accession>
<dbReference type="GeneID" id="26908252"/>
<feature type="compositionally biased region" description="Basic residues" evidence="1">
    <location>
        <begin position="749"/>
        <end position="769"/>
    </location>
</feature>
<feature type="compositionally biased region" description="Low complexity" evidence="1">
    <location>
        <begin position="504"/>
        <end position="522"/>
    </location>
</feature>
<feature type="compositionally biased region" description="Basic residues" evidence="1">
    <location>
        <begin position="807"/>
        <end position="823"/>
    </location>
</feature>
<dbReference type="OMA" id="MRASSWR"/>
<feature type="compositionally biased region" description="Low complexity" evidence="1">
    <location>
        <begin position="415"/>
        <end position="439"/>
    </location>
</feature>
<dbReference type="OrthoDB" id="278821at2759"/>
<feature type="compositionally biased region" description="Polar residues" evidence="1">
    <location>
        <begin position="620"/>
        <end position="631"/>
    </location>
</feature>
<feature type="compositionally biased region" description="Basic and acidic residues" evidence="1">
    <location>
        <begin position="68"/>
        <end position="89"/>
    </location>
</feature>
<feature type="compositionally biased region" description="Polar residues" evidence="1">
    <location>
        <begin position="524"/>
        <end position="541"/>
    </location>
</feature>
<feature type="compositionally biased region" description="Polar residues" evidence="1">
    <location>
        <begin position="560"/>
        <end position="578"/>
    </location>
</feature>
<feature type="region of interest" description="Disordered" evidence="1">
    <location>
        <begin position="399"/>
        <end position="876"/>
    </location>
</feature>
<dbReference type="RefSeq" id="XP_015654658.1">
    <property type="nucleotide sequence ID" value="XM_015806787.1"/>
</dbReference>
<dbReference type="VEuPathDB" id="TriTrypDB:LpyrH10_21_1030"/>
<feature type="compositionally biased region" description="Polar residues" evidence="1">
    <location>
        <begin position="95"/>
        <end position="105"/>
    </location>
</feature>
<keyword evidence="3" id="KW-1185">Reference proteome</keyword>
<feature type="compositionally biased region" description="Low complexity" evidence="1">
    <location>
        <begin position="839"/>
        <end position="848"/>
    </location>
</feature>
<dbReference type="AlphaFoldDB" id="A0A0M9FUI0"/>
<proteinExistence type="predicted"/>
<dbReference type="CDD" id="cd14279">
    <property type="entry name" value="CUE"/>
    <property type="match status" value="1"/>
</dbReference>
<evidence type="ECO:0000313" key="3">
    <source>
        <dbReference type="Proteomes" id="UP000037923"/>
    </source>
</evidence>
<feature type="compositionally biased region" description="Low complexity" evidence="1">
    <location>
        <begin position="685"/>
        <end position="695"/>
    </location>
</feature>
<dbReference type="Proteomes" id="UP000037923">
    <property type="component" value="Unassembled WGS sequence"/>
</dbReference>
<name>A0A0M9FUI0_LEPPY</name>
<protein>
    <submittedName>
        <fullName evidence="2">Putative formin</fullName>
    </submittedName>
</protein>
<feature type="region of interest" description="Disordered" evidence="1">
    <location>
        <begin position="26"/>
        <end position="124"/>
    </location>
</feature>
<comment type="caution">
    <text evidence="2">The sequence shown here is derived from an EMBL/GenBank/DDBJ whole genome shotgun (WGS) entry which is preliminary data.</text>
</comment>
<feature type="compositionally biased region" description="Pro residues" evidence="1">
    <location>
        <begin position="716"/>
        <end position="732"/>
    </location>
</feature>